<sequence>MSSVTGVGAGHGEPGLILLDAWRRELYEGVLGSRSRTLFSLVDGLAVDQGRCGCPAHLSLGTVTGHAAAYRALRDGEIDTGRALRAACEIAARSGLPRVYAVDTTAWPRPNAPTSPDRQPQYTPGGPRGSALIKTGWRYQHVVRLTLTPDSWVVPVLSDRVASGDDLVQVTVDHIARVCAADGARPADRSLFLLDSGYPAARITHLLRERKIPADVLVRLATSQTMWTRPERRAAHPLGGRPRRHGFRLALREPGLPADAGVSGPLDIYGTVTVRAWHQVHPKLTRSSRGFHDQQTLPIVEGTVLLARVQHLRPSRRAGDLALWYSGTRYDLLTLVMTYLARYD</sequence>
<proteinExistence type="predicted"/>
<accession>A0A1I2JAU2</accession>
<feature type="region of interest" description="Disordered" evidence="1">
    <location>
        <begin position="106"/>
        <end position="127"/>
    </location>
</feature>
<dbReference type="EMBL" id="FONV01000012">
    <property type="protein sequence ID" value="SFF51644.1"/>
    <property type="molecule type" value="Genomic_DNA"/>
</dbReference>
<evidence type="ECO:0000313" key="3">
    <source>
        <dbReference type="Proteomes" id="UP000199645"/>
    </source>
</evidence>
<dbReference type="STRING" id="35752.SAMN05421541_1121"/>
<evidence type="ECO:0000313" key="2">
    <source>
        <dbReference type="EMBL" id="SFF51644.1"/>
    </source>
</evidence>
<feature type="non-terminal residue" evidence="2">
    <location>
        <position position="344"/>
    </location>
</feature>
<keyword evidence="3" id="KW-1185">Reference proteome</keyword>
<protein>
    <recommendedName>
        <fullName evidence="4">DDE superfamily endonuclease</fullName>
    </recommendedName>
</protein>
<dbReference type="AlphaFoldDB" id="A0A1I2JAU2"/>
<evidence type="ECO:0000256" key="1">
    <source>
        <dbReference type="SAM" id="MobiDB-lite"/>
    </source>
</evidence>
<name>A0A1I2JAU2_9ACTN</name>
<feature type="compositionally biased region" description="Polar residues" evidence="1">
    <location>
        <begin position="112"/>
        <end position="122"/>
    </location>
</feature>
<gene>
    <name evidence="2" type="ORF">SAMN05421541_1121</name>
</gene>
<dbReference type="Proteomes" id="UP000199645">
    <property type="component" value="Unassembled WGS sequence"/>
</dbReference>
<organism evidence="2 3">
    <name type="scientific">Actinoplanes philippinensis</name>
    <dbReference type="NCBI Taxonomy" id="35752"/>
    <lineage>
        <taxon>Bacteria</taxon>
        <taxon>Bacillati</taxon>
        <taxon>Actinomycetota</taxon>
        <taxon>Actinomycetes</taxon>
        <taxon>Micromonosporales</taxon>
        <taxon>Micromonosporaceae</taxon>
        <taxon>Actinoplanes</taxon>
    </lineage>
</organism>
<evidence type="ECO:0008006" key="4">
    <source>
        <dbReference type="Google" id="ProtNLM"/>
    </source>
</evidence>
<reference evidence="2 3" key="1">
    <citation type="submission" date="2016-10" db="EMBL/GenBank/DDBJ databases">
        <authorList>
            <person name="de Groot N.N."/>
        </authorList>
    </citation>
    <scope>NUCLEOTIDE SEQUENCE [LARGE SCALE GENOMIC DNA]</scope>
    <source>
        <strain evidence="2 3">DSM 43019</strain>
    </source>
</reference>